<feature type="signal peptide" evidence="1">
    <location>
        <begin position="1"/>
        <end position="22"/>
    </location>
</feature>
<accession>A0ABU9H803</accession>
<proteinExistence type="predicted"/>
<evidence type="ECO:0000313" key="2">
    <source>
        <dbReference type="EMBL" id="MEL0657878.1"/>
    </source>
</evidence>
<evidence type="ECO:0008006" key="4">
    <source>
        <dbReference type="Google" id="ProtNLM"/>
    </source>
</evidence>
<keyword evidence="1" id="KW-0732">Signal</keyword>
<reference evidence="2 3" key="1">
    <citation type="submission" date="2024-02" db="EMBL/GenBank/DDBJ databases">
        <title>Bacteria isolated from the canopy kelp, Nereocystis luetkeana.</title>
        <authorList>
            <person name="Pfister C.A."/>
            <person name="Younker I.T."/>
            <person name="Light S.H."/>
        </authorList>
    </citation>
    <scope>NUCLEOTIDE SEQUENCE [LARGE SCALE GENOMIC DNA]</scope>
    <source>
        <strain evidence="2 3">TI.2.07</strain>
    </source>
</reference>
<comment type="caution">
    <text evidence="2">The sequence shown here is derived from an EMBL/GenBank/DDBJ whole genome shotgun (WGS) entry which is preliminary data.</text>
</comment>
<protein>
    <recommendedName>
        <fullName evidence="4">Outer membrane protein beta-barrel domain-containing protein</fullName>
    </recommendedName>
</protein>
<dbReference type="SUPFAM" id="SSF56925">
    <property type="entry name" value="OMPA-like"/>
    <property type="match status" value="1"/>
</dbReference>
<feature type="chain" id="PRO_5046473976" description="Outer membrane protein beta-barrel domain-containing protein" evidence="1">
    <location>
        <begin position="23"/>
        <end position="203"/>
    </location>
</feature>
<dbReference type="Gene3D" id="2.40.160.20">
    <property type="match status" value="1"/>
</dbReference>
<sequence>MKIRQQLISALVLSTFSIPVLAERLVSAEPYSNDYVTVTGFLGSRLDIDFDDGTGENDPGDGLHFSQAIALNWNYKENSEGELLFSNSLRTDGDQDIYVQYLHVGGRILFTNTTPFSTSIALGLGGTYINPEGNKYESNLAFSASMAAGIRYQFTDQLALRSDLRVYATLLREGHSESFCSGDDCSDGYLIEGEILTGIEYKF</sequence>
<dbReference type="InterPro" id="IPR011250">
    <property type="entry name" value="OMP/PagP_B-barrel"/>
</dbReference>
<keyword evidence="3" id="KW-1185">Reference proteome</keyword>
<dbReference type="EMBL" id="JBAKBA010000002">
    <property type="protein sequence ID" value="MEL0657878.1"/>
    <property type="molecule type" value="Genomic_DNA"/>
</dbReference>
<evidence type="ECO:0000313" key="3">
    <source>
        <dbReference type="Proteomes" id="UP001366060"/>
    </source>
</evidence>
<organism evidence="2 3">
    <name type="scientific">Psychromonas arctica</name>
    <dbReference type="NCBI Taxonomy" id="168275"/>
    <lineage>
        <taxon>Bacteria</taxon>
        <taxon>Pseudomonadati</taxon>
        <taxon>Pseudomonadota</taxon>
        <taxon>Gammaproteobacteria</taxon>
        <taxon>Alteromonadales</taxon>
        <taxon>Psychromonadaceae</taxon>
        <taxon>Psychromonas</taxon>
    </lineage>
</organism>
<dbReference type="RefSeq" id="WP_341626624.1">
    <property type="nucleotide sequence ID" value="NZ_JBAKBA010000002.1"/>
</dbReference>
<gene>
    <name evidence="2" type="ORF">V6255_01900</name>
</gene>
<evidence type="ECO:0000256" key="1">
    <source>
        <dbReference type="SAM" id="SignalP"/>
    </source>
</evidence>
<name>A0ABU9H803_9GAMM</name>
<dbReference type="Proteomes" id="UP001366060">
    <property type="component" value="Unassembled WGS sequence"/>
</dbReference>